<feature type="region of interest" description="Disordered" evidence="1">
    <location>
        <begin position="136"/>
        <end position="157"/>
    </location>
</feature>
<evidence type="ECO:0000313" key="2">
    <source>
        <dbReference type="EMBL" id="ERH56425.1"/>
    </source>
</evidence>
<organism evidence="2 3">
    <name type="scientific">Pseudomonas simiae</name>
    <dbReference type="NCBI Taxonomy" id="321846"/>
    <lineage>
        <taxon>Bacteria</taxon>
        <taxon>Pseudomonadati</taxon>
        <taxon>Pseudomonadota</taxon>
        <taxon>Gammaproteobacteria</taxon>
        <taxon>Pseudomonadales</taxon>
        <taxon>Pseudomonadaceae</taxon>
        <taxon>Pseudomonas</taxon>
    </lineage>
</organism>
<evidence type="ECO:0000256" key="1">
    <source>
        <dbReference type="SAM" id="MobiDB-lite"/>
    </source>
</evidence>
<protein>
    <submittedName>
        <fullName evidence="2">Terminase</fullName>
    </submittedName>
</protein>
<gene>
    <name evidence="2" type="ORF">O204_05545</name>
</gene>
<dbReference type="Pfam" id="PF05119">
    <property type="entry name" value="Terminase_4"/>
    <property type="match status" value="1"/>
</dbReference>
<proteinExistence type="predicted"/>
<dbReference type="PATRIC" id="fig|1390371.3.peg.3627"/>
<dbReference type="EMBL" id="AVQG01000023">
    <property type="protein sequence ID" value="ERH56425.1"/>
    <property type="molecule type" value="Genomic_DNA"/>
</dbReference>
<dbReference type="NCBIfam" id="TIGR01558">
    <property type="entry name" value="sm_term_P27"/>
    <property type="match status" value="1"/>
</dbReference>
<name>U1SX41_9PSED</name>
<evidence type="ECO:0000313" key="3">
    <source>
        <dbReference type="Proteomes" id="UP000016504"/>
    </source>
</evidence>
<reference evidence="2 3" key="1">
    <citation type="submission" date="2013-08" db="EMBL/GenBank/DDBJ databases">
        <title>Biodegradation of aromatic compounds in biofilm forming Pseudomonas isolated from sewage sludge.</title>
        <authorList>
            <person name="Qureshi A."/>
            <person name="Ghosh S."/>
            <person name="Khardenavis A.A."/>
            <person name="Kapley A."/>
            <person name="Purohit H.J."/>
        </authorList>
    </citation>
    <scope>NUCLEOTIDE SEQUENCE [LARGE SCALE GENOMIC DNA]</scope>
    <source>
        <strain evidence="2 3">EGD-AQ6</strain>
    </source>
</reference>
<dbReference type="InterPro" id="IPR006448">
    <property type="entry name" value="Phage_term_ssu_P27"/>
</dbReference>
<dbReference type="Proteomes" id="UP000016504">
    <property type="component" value="Unassembled WGS sequence"/>
</dbReference>
<sequence length="157" mass="17145">MPVGRHAKPTALKVIQGNPGKRKLNKNAPSPDALTHVPEPPDWFGEIAKNIWRQVAPWLIEARILTGTDMHNLEAFCMAYQRWREAQDDITKNGIIVMGAKQEIKNPACTVSNETLRQMAAYGGALGLDPAARARLKPGGEQKPDNPFTALRGGKAG</sequence>
<accession>U1SX41</accession>
<comment type="caution">
    <text evidence="2">The sequence shown here is derived from an EMBL/GenBank/DDBJ whole genome shotgun (WGS) entry which is preliminary data.</text>
</comment>
<dbReference type="AlphaFoldDB" id="U1SX41"/>